<comment type="caution">
    <text evidence="2">The sequence shown here is derived from an EMBL/GenBank/DDBJ whole genome shotgun (WGS) entry which is preliminary data.</text>
</comment>
<evidence type="ECO:0000313" key="2">
    <source>
        <dbReference type="EMBL" id="GMN58341.1"/>
    </source>
</evidence>
<protein>
    <submittedName>
        <fullName evidence="2">Uncharacterized protein</fullName>
    </submittedName>
</protein>
<evidence type="ECO:0000256" key="1">
    <source>
        <dbReference type="SAM" id="MobiDB-lite"/>
    </source>
</evidence>
<dbReference type="Proteomes" id="UP001187192">
    <property type="component" value="Unassembled WGS sequence"/>
</dbReference>
<gene>
    <name evidence="2" type="ORF">TIFTF001_027443</name>
</gene>
<organism evidence="2 3">
    <name type="scientific">Ficus carica</name>
    <name type="common">Common fig</name>
    <dbReference type="NCBI Taxonomy" id="3494"/>
    <lineage>
        <taxon>Eukaryota</taxon>
        <taxon>Viridiplantae</taxon>
        <taxon>Streptophyta</taxon>
        <taxon>Embryophyta</taxon>
        <taxon>Tracheophyta</taxon>
        <taxon>Spermatophyta</taxon>
        <taxon>Magnoliopsida</taxon>
        <taxon>eudicotyledons</taxon>
        <taxon>Gunneridae</taxon>
        <taxon>Pentapetalae</taxon>
        <taxon>rosids</taxon>
        <taxon>fabids</taxon>
        <taxon>Rosales</taxon>
        <taxon>Moraceae</taxon>
        <taxon>Ficeae</taxon>
        <taxon>Ficus</taxon>
    </lineage>
</organism>
<evidence type="ECO:0000313" key="3">
    <source>
        <dbReference type="Proteomes" id="UP001187192"/>
    </source>
</evidence>
<accession>A0AA88J099</accession>
<sequence length="262" mass="29671">MESEGLGDPIVGAAISYLQASRLLSSELCRVVERLFHVGREFNKRWIVQEFEEFSCHRVSAYVILTEHHQILLMESILVKVYRLIEHPSNSTTPKLSHWPFDQSIVELIIYSLAPTVVPIADIMDVNNLATTTAMSENDDPNDGTTPPMEPSQQTDDQTLAFVFQRQKASDQRIAQLITENEQLRNIVGNLGDPSHIHYSGNNPTWIHPPWVNRGFPPTRAFDLQKAISEAVDKSIKGMERKLLQTLGHLATYKDLLDEVTQ</sequence>
<dbReference type="EMBL" id="BTGU01000077">
    <property type="protein sequence ID" value="GMN58341.1"/>
    <property type="molecule type" value="Genomic_DNA"/>
</dbReference>
<name>A0AA88J099_FICCA</name>
<dbReference type="AlphaFoldDB" id="A0AA88J099"/>
<proteinExistence type="predicted"/>
<keyword evidence="3" id="KW-1185">Reference proteome</keyword>
<feature type="region of interest" description="Disordered" evidence="1">
    <location>
        <begin position="133"/>
        <end position="155"/>
    </location>
</feature>
<reference evidence="2" key="1">
    <citation type="submission" date="2023-07" db="EMBL/GenBank/DDBJ databases">
        <title>draft genome sequence of fig (Ficus carica).</title>
        <authorList>
            <person name="Takahashi T."/>
            <person name="Nishimura K."/>
        </authorList>
    </citation>
    <scope>NUCLEOTIDE SEQUENCE</scope>
</reference>